<feature type="coiled-coil region" evidence="1">
    <location>
        <begin position="53"/>
        <end position="80"/>
    </location>
</feature>
<evidence type="ECO:0000313" key="3">
    <source>
        <dbReference type="WBParaSite" id="MhA1_Contig1657.frz3.gene1"/>
    </source>
</evidence>
<accession>A0A1I8B8E2</accession>
<name>A0A1I8B8E2_MELHA</name>
<sequence>MNENLETSIDGLSTSCSSCCLSQNIIESLKQRIEKLESIIFSGYNNLHKNSHLDENASNVKQMEEKIQFLTEKTRDQQILLQQNFQFQQMQLTIIENKKLNNNDVNPFKLLLDNQKEEKLEALSKENKLLKEKCEEIEKKDLEKFNENIKLNKQLEELNIEMTKIKEEHQLTLTELSKYKKECQDLEIKYSTEKSQNKRRARSIREEFNQMKLEIPILLIN</sequence>
<dbReference type="Proteomes" id="UP000095281">
    <property type="component" value="Unplaced"/>
</dbReference>
<feature type="coiled-coil region" evidence="1">
    <location>
        <begin position="112"/>
        <end position="196"/>
    </location>
</feature>
<keyword evidence="2" id="KW-1185">Reference proteome</keyword>
<dbReference type="WBParaSite" id="MhA1_Contig1657.frz3.gene1">
    <property type="protein sequence ID" value="MhA1_Contig1657.frz3.gene1"/>
    <property type="gene ID" value="MhA1_Contig1657.frz3.gene1"/>
</dbReference>
<protein>
    <submittedName>
        <fullName evidence="3">Uncharacterized protein</fullName>
    </submittedName>
</protein>
<evidence type="ECO:0000313" key="2">
    <source>
        <dbReference type="Proteomes" id="UP000095281"/>
    </source>
</evidence>
<evidence type="ECO:0000256" key="1">
    <source>
        <dbReference type="SAM" id="Coils"/>
    </source>
</evidence>
<dbReference type="AlphaFoldDB" id="A0A1I8B8E2"/>
<keyword evidence="1" id="KW-0175">Coiled coil</keyword>
<proteinExistence type="predicted"/>
<organism evidence="2 3">
    <name type="scientific">Meloidogyne hapla</name>
    <name type="common">Root-knot nematode worm</name>
    <dbReference type="NCBI Taxonomy" id="6305"/>
    <lineage>
        <taxon>Eukaryota</taxon>
        <taxon>Metazoa</taxon>
        <taxon>Ecdysozoa</taxon>
        <taxon>Nematoda</taxon>
        <taxon>Chromadorea</taxon>
        <taxon>Rhabditida</taxon>
        <taxon>Tylenchina</taxon>
        <taxon>Tylenchomorpha</taxon>
        <taxon>Tylenchoidea</taxon>
        <taxon>Meloidogynidae</taxon>
        <taxon>Meloidogyninae</taxon>
        <taxon>Meloidogyne</taxon>
    </lineage>
</organism>
<reference evidence="3" key="1">
    <citation type="submission" date="2016-11" db="UniProtKB">
        <authorList>
            <consortium name="WormBaseParasite"/>
        </authorList>
    </citation>
    <scope>IDENTIFICATION</scope>
</reference>